<comment type="caution">
    <text evidence="3">The sequence shown here is derived from an EMBL/GenBank/DDBJ whole genome shotgun (WGS) entry which is preliminary data.</text>
</comment>
<keyword evidence="4" id="KW-1185">Reference proteome</keyword>
<dbReference type="EMBL" id="JAXCLX010000003">
    <property type="protein sequence ID" value="MDY0873438.1"/>
    <property type="molecule type" value="Genomic_DNA"/>
</dbReference>
<evidence type="ECO:0000313" key="3">
    <source>
        <dbReference type="EMBL" id="MDY0873438.1"/>
    </source>
</evidence>
<dbReference type="Gene3D" id="3.40.50.720">
    <property type="entry name" value="NAD(P)-binding Rossmann-like Domain"/>
    <property type="match status" value="1"/>
</dbReference>
<gene>
    <name evidence="3" type="ORF">SMD31_15975</name>
</gene>
<organism evidence="3 4">
    <name type="scientific">Dongia rigui</name>
    <dbReference type="NCBI Taxonomy" id="940149"/>
    <lineage>
        <taxon>Bacteria</taxon>
        <taxon>Pseudomonadati</taxon>
        <taxon>Pseudomonadota</taxon>
        <taxon>Alphaproteobacteria</taxon>
        <taxon>Rhodospirillales</taxon>
        <taxon>Dongiaceae</taxon>
        <taxon>Dongia</taxon>
    </lineage>
</organism>
<evidence type="ECO:0000256" key="1">
    <source>
        <dbReference type="ARBA" id="ARBA00023027"/>
    </source>
</evidence>
<accession>A0ABU5E3G2</accession>
<dbReference type="RefSeq" id="WP_320501912.1">
    <property type="nucleotide sequence ID" value="NZ_JAXCLX010000003.1"/>
</dbReference>
<evidence type="ECO:0000259" key="2">
    <source>
        <dbReference type="Pfam" id="PF01370"/>
    </source>
</evidence>
<dbReference type="InterPro" id="IPR001509">
    <property type="entry name" value="Epimerase_deHydtase"/>
</dbReference>
<keyword evidence="1" id="KW-0520">NAD</keyword>
<sequence length="326" mass="36291">MTILVTGVAGFIGYHTAEVLLARGERVLGLDNMNAYYDTKLKQARLHRLERHPNFRYVFADLGRAPALNAAVAHHIKDLIGIVHLAAQAGVRHSIEHPTDYVHANLSGHLNVLEVARHAPQLKHMVYASSSSVYGNNTKVPFAETDPVERPASLYAATKRSDELMSASYAHLYKLPLTGLRFFTVFGPWGRPDMAYYRFTQAILAGKKIEVFGDGSVERDFTYIDDIVSGVIAALDRPPARTEELPHRLYNLGTDRPVKLNHLIDLVEQACGKKAERDVQPPAAGDVKATWADLTRSRADLGYDPKTSLAEGLEKFVAWYRDYAKV</sequence>
<dbReference type="InterPro" id="IPR036291">
    <property type="entry name" value="NAD(P)-bd_dom_sf"/>
</dbReference>
<dbReference type="SUPFAM" id="SSF51735">
    <property type="entry name" value="NAD(P)-binding Rossmann-fold domains"/>
    <property type="match status" value="1"/>
</dbReference>
<proteinExistence type="predicted"/>
<reference evidence="3 4" key="1">
    <citation type="journal article" date="2013" name="Antonie Van Leeuwenhoek">
        <title>Dongia rigui sp. nov., isolated from freshwater of a large wetland in Korea.</title>
        <authorList>
            <person name="Baik K.S."/>
            <person name="Hwang Y.M."/>
            <person name="Choi J.S."/>
            <person name="Kwon J."/>
            <person name="Seong C.N."/>
        </authorList>
    </citation>
    <scope>NUCLEOTIDE SEQUENCE [LARGE SCALE GENOMIC DNA]</scope>
    <source>
        <strain evidence="3 4">04SU4-P</strain>
    </source>
</reference>
<dbReference type="PANTHER" id="PTHR43574">
    <property type="entry name" value="EPIMERASE-RELATED"/>
    <property type="match status" value="1"/>
</dbReference>
<protein>
    <submittedName>
        <fullName evidence="3">SDR family NAD(P)-dependent oxidoreductase</fullName>
    </submittedName>
</protein>
<evidence type="ECO:0000313" key="4">
    <source>
        <dbReference type="Proteomes" id="UP001271769"/>
    </source>
</evidence>
<dbReference type="PRINTS" id="PR01713">
    <property type="entry name" value="NUCEPIMERASE"/>
</dbReference>
<feature type="domain" description="NAD-dependent epimerase/dehydratase" evidence="2">
    <location>
        <begin position="3"/>
        <end position="241"/>
    </location>
</feature>
<dbReference type="Proteomes" id="UP001271769">
    <property type="component" value="Unassembled WGS sequence"/>
</dbReference>
<name>A0ABU5E3G2_9PROT</name>
<dbReference type="Pfam" id="PF01370">
    <property type="entry name" value="Epimerase"/>
    <property type="match status" value="1"/>
</dbReference>